<evidence type="ECO:0000256" key="1">
    <source>
        <dbReference type="ARBA" id="ARBA00023015"/>
    </source>
</evidence>
<dbReference type="PANTHER" id="PTHR30146">
    <property type="entry name" value="LACI-RELATED TRANSCRIPTIONAL REPRESSOR"/>
    <property type="match status" value="1"/>
</dbReference>
<dbReference type="CDD" id="cd01392">
    <property type="entry name" value="HTH_LacI"/>
    <property type="match status" value="1"/>
</dbReference>
<dbReference type="InterPro" id="IPR010982">
    <property type="entry name" value="Lambda_DNA-bd_dom_sf"/>
</dbReference>
<dbReference type="InterPro" id="IPR028082">
    <property type="entry name" value="Peripla_BP_I"/>
</dbReference>
<keyword evidence="1" id="KW-0805">Transcription regulation</keyword>
<reference evidence="5" key="1">
    <citation type="journal article" date="2021" name="PeerJ">
        <title>Extensive microbial diversity within the chicken gut microbiome revealed by metagenomics and culture.</title>
        <authorList>
            <person name="Gilroy R."/>
            <person name="Ravi A."/>
            <person name="Getino M."/>
            <person name="Pursley I."/>
            <person name="Horton D.L."/>
            <person name="Alikhan N.F."/>
            <person name="Baker D."/>
            <person name="Gharbi K."/>
            <person name="Hall N."/>
            <person name="Watson M."/>
            <person name="Adriaenssens E.M."/>
            <person name="Foster-Nyarko E."/>
            <person name="Jarju S."/>
            <person name="Secka A."/>
            <person name="Antonio M."/>
            <person name="Oren A."/>
            <person name="Chaudhuri R.R."/>
            <person name="La Ragione R."/>
            <person name="Hildebrand F."/>
            <person name="Pallen M.J."/>
        </authorList>
    </citation>
    <scope>NUCLEOTIDE SEQUENCE</scope>
    <source>
        <strain evidence="5">CHK178-16964</strain>
    </source>
</reference>
<evidence type="ECO:0000313" key="6">
    <source>
        <dbReference type="Proteomes" id="UP000823900"/>
    </source>
</evidence>
<dbReference type="AlphaFoldDB" id="A0A9D2HGF8"/>
<sequence length="347" mass="40328">MVTQDEIAKRLNISRTTVARALNGRLVSEETRQRVLEEAKKLGYERNAAAASLALKSVKTVYAFIIATIDEEYGRQTERGIQEVAHMWKEYNFEIRIIRTDITVGRDQCRTQMEQFFEVINKEKVDGIIFSALSRENMDWVSSVCKEKNIPLMTLDAIYTDNHLCYIGPDYFNLGTYSAAYLAGLIMKKGKILTVTYDEGYELCSRRMEGFFHKLQEYPDICCQEVKAKEMSKACYMEILEEECRDSWPEAIYAPYHVDYVGDFLNLHDMQHKVVTISNGVNEEVERYLNDGTIDGIVSARPYFLGAVAANNFFKYFYRRKEMLKGDIDVTCDIYIKENFNRYDKIF</sequence>
<dbReference type="Gene3D" id="1.10.260.40">
    <property type="entry name" value="lambda repressor-like DNA-binding domains"/>
    <property type="match status" value="1"/>
</dbReference>
<dbReference type="PROSITE" id="PS50932">
    <property type="entry name" value="HTH_LACI_2"/>
    <property type="match status" value="1"/>
</dbReference>
<dbReference type="SUPFAM" id="SSF47413">
    <property type="entry name" value="lambda repressor-like DNA-binding domains"/>
    <property type="match status" value="1"/>
</dbReference>
<dbReference type="SUPFAM" id="SSF53822">
    <property type="entry name" value="Periplasmic binding protein-like I"/>
    <property type="match status" value="1"/>
</dbReference>
<reference evidence="5" key="2">
    <citation type="submission" date="2021-04" db="EMBL/GenBank/DDBJ databases">
        <authorList>
            <person name="Gilroy R."/>
        </authorList>
    </citation>
    <scope>NUCLEOTIDE SEQUENCE</scope>
    <source>
        <strain evidence="5">CHK178-16964</strain>
    </source>
</reference>
<gene>
    <name evidence="5" type="ORF">IAA07_02225</name>
</gene>
<dbReference type="PANTHER" id="PTHR30146:SF144">
    <property type="entry name" value="LACI-FAMILY TRANSCRIPTION REGULATOR"/>
    <property type="match status" value="1"/>
</dbReference>
<feature type="domain" description="HTH lacI-type" evidence="4">
    <location>
        <begin position="2"/>
        <end position="55"/>
    </location>
</feature>
<protein>
    <submittedName>
        <fullName evidence="5">LacI family transcriptional regulator</fullName>
    </submittedName>
</protein>
<dbReference type="GO" id="GO:0003700">
    <property type="term" value="F:DNA-binding transcription factor activity"/>
    <property type="evidence" value="ECO:0007669"/>
    <property type="project" value="TreeGrafter"/>
</dbReference>
<evidence type="ECO:0000313" key="5">
    <source>
        <dbReference type="EMBL" id="HJA70382.1"/>
    </source>
</evidence>
<dbReference type="Pfam" id="PF00356">
    <property type="entry name" value="LacI"/>
    <property type="match status" value="1"/>
</dbReference>
<dbReference type="InterPro" id="IPR000843">
    <property type="entry name" value="HTH_LacI"/>
</dbReference>
<proteinExistence type="predicted"/>
<comment type="caution">
    <text evidence="5">The sequence shown here is derived from an EMBL/GenBank/DDBJ whole genome shotgun (WGS) entry which is preliminary data.</text>
</comment>
<keyword evidence="2" id="KW-0238">DNA-binding</keyword>
<name>A0A9D2HGF8_9FIRM</name>
<dbReference type="SMART" id="SM00354">
    <property type="entry name" value="HTH_LACI"/>
    <property type="match status" value="1"/>
</dbReference>
<evidence type="ECO:0000256" key="3">
    <source>
        <dbReference type="ARBA" id="ARBA00023163"/>
    </source>
</evidence>
<organism evidence="5 6">
    <name type="scientific">Candidatus Lachnoclostridium stercoravium</name>
    <dbReference type="NCBI Taxonomy" id="2838633"/>
    <lineage>
        <taxon>Bacteria</taxon>
        <taxon>Bacillati</taxon>
        <taxon>Bacillota</taxon>
        <taxon>Clostridia</taxon>
        <taxon>Lachnospirales</taxon>
        <taxon>Lachnospiraceae</taxon>
    </lineage>
</organism>
<dbReference type="Pfam" id="PF13407">
    <property type="entry name" value="Peripla_BP_4"/>
    <property type="match status" value="1"/>
</dbReference>
<keyword evidence="3" id="KW-0804">Transcription</keyword>
<dbReference type="InterPro" id="IPR025997">
    <property type="entry name" value="SBP_2_dom"/>
</dbReference>
<dbReference type="EMBL" id="DWZA01000020">
    <property type="protein sequence ID" value="HJA70382.1"/>
    <property type="molecule type" value="Genomic_DNA"/>
</dbReference>
<accession>A0A9D2HGF8</accession>
<dbReference type="GO" id="GO:0000976">
    <property type="term" value="F:transcription cis-regulatory region binding"/>
    <property type="evidence" value="ECO:0007669"/>
    <property type="project" value="TreeGrafter"/>
</dbReference>
<evidence type="ECO:0000256" key="2">
    <source>
        <dbReference type="ARBA" id="ARBA00023125"/>
    </source>
</evidence>
<dbReference type="Gene3D" id="3.40.50.2300">
    <property type="match status" value="2"/>
</dbReference>
<dbReference type="Proteomes" id="UP000823900">
    <property type="component" value="Unassembled WGS sequence"/>
</dbReference>
<evidence type="ECO:0000259" key="4">
    <source>
        <dbReference type="PROSITE" id="PS50932"/>
    </source>
</evidence>